<keyword evidence="6" id="KW-0498">Mitosis</keyword>
<dbReference type="Pfam" id="PF25762">
    <property type="entry name" value="HAUS1"/>
    <property type="match status" value="1"/>
</dbReference>
<organism evidence="11 12">
    <name type="scientific">Cyphellophora europaea (strain CBS 101466)</name>
    <name type="common">Phialophora europaea</name>
    <dbReference type="NCBI Taxonomy" id="1220924"/>
    <lineage>
        <taxon>Eukaryota</taxon>
        <taxon>Fungi</taxon>
        <taxon>Dikarya</taxon>
        <taxon>Ascomycota</taxon>
        <taxon>Pezizomycotina</taxon>
        <taxon>Eurotiomycetes</taxon>
        <taxon>Chaetothyriomycetidae</taxon>
        <taxon>Chaetothyriales</taxon>
        <taxon>Cyphellophoraceae</taxon>
        <taxon>Cyphellophora</taxon>
    </lineage>
</organism>
<keyword evidence="4" id="KW-0132">Cell division</keyword>
<name>W2SFF3_CYPE1</name>
<reference evidence="11 12" key="1">
    <citation type="submission" date="2013-03" db="EMBL/GenBank/DDBJ databases">
        <title>The Genome Sequence of Phialophora europaea CBS 101466.</title>
        <authorList>
            <consortium name="The Broad Institute Genomics Platform"/>
            <person name="Cuomo C."/>
            <person name="de Hoog S."/>
            <person name="Gorbushina A."/>
            <person name="Walker B."/>
            <person name="Young S.K."/>
            <person name="Zeng Q."/>
            <person name="Gargeya S."/>
            <person name="Fitzgerald M."/>
            <person name="Haas B."/>
            <person name="Abouelleil A."/>
            <person name="Allen A.W."/>
            <person name="Alvarado L."/>
            <person name="Arachchi H.M."/>
            <person name="Berlin A.M."/>
            <person name="Chapman S.B."/>
            <person name="Gainer-Dewar J."/>
            <person name="Goldberg J."/>
            <person name="Griggs A."/>
            <person name="Gujja S."/>
            <person name="Hansen M."/>
            <person name="Howarth C."/>
            <person name="Imamovic A."/>
            <person name="Ireland A."/>
            <person name="Larimer J."/>
            <person name="McCowan C."/>
            <person name="Murphy C."/>
            <person name="Pearson M."/>
            <person name="Poon T.W."/>
            <person name="Priest M."/>
            <person name="Roberts A."/>
            <person name="Saif S."/>
            <person name="Shea T."/>
            <person name="Sisk P."/>
            <person name="Sykes S."/>
            <person name="Wortman J."/>
            <person name="Nusbaum C."/>
            <person name="Birren B."/>
        </authorList>
    </citation>
    <scope>NUCLEOTIDE SEQUENCE [LARGE SCALE GENOMIC DNA]</scope>
    <source>
        <strain evidence="11 12">CBS 101466</strain>
    </source>
</reference>
<dbReference type="GO" id="GO:0005829">
    <property type="term" value="C:cytosol"/>
    <property type="evidence" value="ECO:0007669"/>
    <property type="project" value="TreeGrafter"/>
</dbReference>
<dbReference type="eggNOG" id="ENOG502S1U0">
    <property type="taxonomic scope" value="Eukaryota"/>
</dbReference>
<evidence type="ECO:0000256" key="10">
    <source>
        <dbReference type="SAM" id="Coils"/>
    </source>
</evidence>
<dbReference type="GO" id="GO:0051225">
    <property type="term" value="P:spindle assembly"/>
    <property type="evidence" value="ECO:0007669"/>
    <property type="project" value="InterPro"/>
</dbReference>
<dbReference type="PANTHER" id="PTHR31570">
    <property type="entry name" value="HAUS AUGMIN-LIKE COMPLEX SUBUNIT 1"/>
    <property type="match status" value="1"/>
</dbReference>
<dbReference type="Proteomes" id="UP000030752">
    <property type="component" value="Unassembled WGS sequence"/>
</dbReference>
<dbReference type="GeneID" id="19968164"/>
<keyword evidence="9" id="KW-0131">Cell cycle</keyword>
<feature type="coiled-coil region" evidence="10">
    <location>
        <begin position="255"/>
        <end position="306"/>
    </location>
</feature>
<proteinExistence type="inferred from homology"/>
<dbReference type="OrthoDB" id="5372507at2759"/>
<protein>
    <submittedName>
        <fullName evidence="11">Uncharacterized protein</fullName>
    </submittedName>
</protein>
<keyword evidence="12" id="KW-1185">Reference proteome</keyword>
<evidence type="ECO:0000256" key="4">
    <source>
        <dbReference type="ARBA" id="ARBA00022618"/>
    </source>
</evidence>
<dbReference type="GO" id="GO:0005819">
    <property type="term" value="C:spindle"/>
    <property type="evidence" value="ECO:0007669"/>
    <property type="project" value="UniProtKB-SubCell"/>
</dbReference>
<keyword evidence="3" id="KW-0963">Cytoplasm</keyword>
<dbReference type="HOGENOM" id="CLU_068908_0_0_1"/>
<comment type="similarity">
    <text evidence="2">Belongs to the HAUS1 family.</text>
</comment>
<dbReference type="InParanoid" id="W2SFF3"/>
<keyword evidence="7 10" id="KW-0175">Coiled coil</keyword>
<dbReference type="VEuPathDB" id="FungiDB:HMPREF1541_00825"/>
<dbReference type="AlphaFoldDB" id="W2SFF3"/>
<evidence type="ECO:0000256" key="3">
    <source>
        <dbReference type="ARBA" id="ARBA00022490"/>
    </source>
</evidence>
<evidence type="ECO:0000256" key="6">
    <source>
        <dbReference type="ARBA" id="ARBA00022776"/>
    </source>
</evidence>
<dbReference type="GO" id="GO:0051301">
    <property type="term" value="P:cell division"/>
    <property type="evidence" value="ECO:0007669"/>
    <property type="project" value="UniProtKB-KW"/>
</dbReference>
<sequence length="317" mass="34899">MTSTPRQHSRNPSIPAHVVLSDPTELDLSPSKARAYHATTHAWTQVSNWLTQVLPSGRLPPFEQNVETLAYLQSLMHANRAADKERQLLFEAQEAQVKIYQEHAEAAKGSQGAALMGDLAGALGSEGEDVLSSLAEATIRLNHLPPEPDSASPGGSPETELGQRMLGLTLSIFELEQELASLSELRSSLEAQTSTAVPTAAEDEDAQNSIVNLRQQTSQLTAQTKHLSLKIAEYQDRIAALSRADGYQGIDMNEVKQTEKEVAAQRVVVRKLEERLKEYHGLPPDLEASRAEVRRAQGELERWKRKREEVFEGIGGL</sequence>
<keyword evidence="5" id="KW-0493">Microtubule</keyword>
<keyword evidence="8" id="KW-0206">Cytoskeleton</keyword>
<evidence type="ECO:0000313" key="11">
    <source>
        <dbReference type="EMBL" id="ETN46639.1"/>
    </source>
</evidence>
<evidence type="ECO:0000256" key="5">
    <source>
        <dbReference type="ARBA" id="ARBA00022701"/>
    </source>
</evidence>
<dbReference type="InterPro" id="IPR026243">
    <property type="entry name" value="HAUS1"/>
</dbReference>
<evidence type="ECO:0000313" key="12">
    <source>
        <dbReference type="Proteomes" id="UP000030752"/>
    </source>
</evidence>
<evidence type="ECO:0000256" key="2">
    <source>
        <dbReference type="ARBA" id="ARBA00005479"/>
    </source>
</evidence>
<dbReference type="GO" id="GO:0070652">
    <property type="term" value="C:HAUS complex"/>
    <property type="evidence" value="ECO:0007669"/>
    <property type="project" value="InterPro"/>
</dbReference>
<dbReference type="PANTHER" id="PTHR31570:SF1">
    <property type="entry name" value="HAUS AUGMIN-LIKE COMPLEX SUBUNIT 1"/>
    <property type="match status" value="1"/>
</dbReference>
<evidence type="ECO:0000256" key="7">
    <source>
        <dbReference type="ARBA" id="ARBA00023054"/>
    </source>
</evidence>
<evidence type="ECO:0000256" key="1">
    <source>
        <dbReference type="ARBA" id="ARBA00004186"/>
    </source>
</evidence>
<comment type="subcellular location">
    <subcellularLocation>
        <location evidence="1">Cytoplasm</location>
        <location evidence="1">Cytoskeleton</location>
        <location evidence="1">Spindle</location>
    </subcellularLocation>
</comment>
<dbReference type="Gene3D" id="1.10.287.1490">
    <property type="match status" value="1"/>
</dbReference>
<evidence type="ECO:0000256" key="9">
    <source>
        <dbReference type="ARBA" id="ARBA00023306"/>
    </source>
</evidence>
<evidence type="ECO:0000256" key="8">
    <source>
        <dbReference type="ARBA" id="ARBA00023212"/>
    </source>
</evidence>
<dbReference type="RefSeq" id="XP_008711351.1">
    <property type="nucleotide sequence ID" value="XM_008713129.1"/>
</dbReference>
<gene>
    <name evidence="11" type="ORF">HMPREF1541_00825</name>
</gene>
<dbReference type="GO" id="GO:0005874">
    <property type="term" value="C:microtubule"/>
    <property type="evidence" value="ECO:0007669"/>
    <property type="project" value="UniProtKB-KW"/>
</dbReference>
<accession>W2SFF3</accession>
<dbReference type="EMBL" id="KB822711">
    <property type="protein sequence ID" value="ETN46639.1"/>
    <property type="molecule type" value="Genomic_DNA"/>
</dbReference>